<reference evidence="1" key="1">
    <citation type="submission" date="2022-03" db="EMBL/GenBank/DDBJ databases">
        <title>A functionally conserved STORR gene fusion in Papaver species that diverged 16.8 million years ago.</title>
        <authorList>
            <person name="Catania T."/>
        </authorList>
    </citation>
    <scope>NUCLEOTIDE SEQUENCE</scope>
    <source>
        <strain evidence="1">S-191538</strain>
    </source>
</reference>
<name>A0AA41VYX3_PAPNU</name>
<evidence type="ECO:0000313" key="2">
    <source>
        <dbReference type="Proteomes" id="UP001177140"/>
    </source>
</evidence>
<dbReference type="EMBL" id="JAJJMA010322578">
    <property type="protein sequence ID" value="MCL7050006.1"/>
    <property type="molecule type" value="Genomic_DNA"/>
</dbReference>
<keyword evidence="2" id="KW-1185">Reference proteome</keyword>
<dbReference type="AlphaFoldDB" id="A0AA41VYX3"/>
<comment type="caution">
    <text evidence="1">The sequence shown here is derived from an EMBL/GenBank/DDBJ whole genome shotgun (WGS) entry which is preliminary data.</text>
</comment>
<organism evidence="1 2">
    <name type="scientific">Papaver nudicaule</name>
    <name type="common">Iceland poppy</name>
    <dbReference type="NCBI Taxonomy" id="74823"/>
    <lineage>
        <taxon>Eukaryota</taxon>
        <taxon>Viridiplantae</taxon>
        <taxon>Streptophyta</taxon>
        <taxon>Embryophyta</taxon>
        <taxon>Tracheophyta</taxon>
        <taxon>Spermatophyta</taxon>
        <taxon>Magnoliopsida</taxon>
        <taxon>Ranunculales</taxon>
        <taxon>Papaveraceae</taxon>
        <taxon>Papaveroideae</taxon>
        <taxon>Papaver</taxon>
    </lineage>
</organism>
<gene>
    <name evidence="1" type="ORF">MKW94_003890</name>
</gene>
<dbReference type="Proteomes" id="UP001177140">
    <property type="component" value="Unassembled WGS sequence"/>
</dbReference>
<evidence type="ECO:0000313" key="1">
    <source>
        <dbReference type="EMBL" id="MCL7050006.1"/>
    </source>
</evidence>
<feature type="non-terminal residue" evidence="1">
    <location>
        <position position="1"/>
    </location>
</feature>
<accession>A0AA41VYX3</accession>
<sequence>NLNSIVEPQRMKHQEDICGVLLEETRAMQGILKIQVLMADLLSSGEGKEIKKWMMQKMENAGRKKDI</sequence>
<protein>
    <submittedName>
        <fullName evidence="1">Uncharacterized protein</fullName>
    </submittedName>
</protein>
<feature type="non-terminal residue" evidence="1">
    <location>
        <position position="67"/>
    </location>
</feature>
<proteinExistence type="predicted"/>